<name>A0A9D1XK59_9FIRM</name>
<evidence type="ECO:0000313" key="4">
    <source>
        <dbReference type="EMBL" id="HIX80601.1"/>
    </source>
</evidence>
<dbReference type="PANTHER" id="PTHR33392:SF6">
    <property type="entry name" value="POLYISOPRENYL-TEICHOIC ACID--PEPTIDOGLYCAN TEICHOIC ACID TRANSFERASE TAGU"/>
    <property type="match status" value="1"/>
</dbReference>
<evidence type="ECO:0000256" key="1">
    <source>
        <dbReference type="ARBA" id="ARBA00006068"/>
    </source>
</evidence>
<sequence>MSKNIRSVNRMRNLKKIFKDVRTYFMILLAVPIVWLIYQIVRYRILPTRYIVIIVALLLILFVLMALMQYKSKKKPVKIIGKVIIVLLCIVLFIGNYTYMQTVGVFGNVSTTEDTDVVSVVVLKNSSYEYIEDLKGKVFSALATSDEHVDNMLSTIKATNGETPNVRRYSGVLTWVNALYSGEVSCLVMNESYRSIIEDDYENFSDETRVIYSKNYVTEVDTTTNTDLTKNTFSVYISGIDTYGTISTKSRSDVNMIVTVNPNTKQILLTSIPRDYYIPFNVLGGERDKLTHSGLYGVEETKGNVENYFGVNIDYYVRVNFTSLIDIVDAIGGIEVDNPRAFGEFSQGTIHLNGTQALAFSRERHAFAEGDKERGRNQMRVITGIINKVISPSIITNYMSLLNSLHSSFQTNLTDDQMISLLRMQINDMSAWNIESISVDGNGNTLYSPIYGSSLYMMVPDDASVETAKQKINQLYQ</sequence>
<feature type="transmembrane region" description="Helical" evidence="2">
    <location>
        <begin position="47"/>
        <end position="67"/>
    </location>
</feature>
<organism evidence="4 5">
    <name type="scientific">Candidatus Erysipelatoclostridium merdavium</name>
    <dbReference type="NCBI Taxonomy" id="2838566"/>
    <lineage>
        <taxon>Bacteria</taxon>
        <taxon>Bacillati</taxon>
        <taxon>Bacillota</taxon>
        <taxon>Erysipelotrichia</taxon>
        <taxon>Erysipelotrichales</taxon>
        <taxon>Erysipelotrichales incertae sedis</taxon>
    </lineage>
</organism>
<dbReference type="NCBIfam" id="TIGR00350">
    <property type="entry name" value="lytR_cpsA_psr"/>
    <property type="match status" value="1"/>
</dbReference>
<keyword evidence="2" id="KW-0472">Membrane</keyword>
<accession>A0A9D1XK59</accession>
<comment type="similarity">
    <text evidence="1">Belongs to the LytR/CpsA/Psr (LCP) family.</text>
</comment>
<dbReference type="Pfam" id="PF03816">
    <property type="entry name" value="LytR_cpsA_psr"/>
    <property type="match status" value="1"/>
</dbReference>
<feature type="transmembrane region" description="Helical" evidence="2">
    <location>
        <begin position="21"/>
        <end position="41"/>
    </location>
</feature>
<evidence type="ECO:0000313" key="5">
    <source>
        <dbReference type="Proteomes" id="UP000886724"/>
    </source>
</evidence>
<dbReference type="InterPro" id="IPR050922">
    <property type="entry name" value="LytR/CpsA/Psr_CW_biosynth"/>
</dbReference>
<dbReference type="PANTHER" id="PTHR33392">
    <property type="entry name" value="POLYISOPRENYL-TEICHOIC ACID--PEPTIDOGLYCAN TEICHOIC ACID TRANSFERASE TAGU"/>
    <property type="match status" value="1"/>
</dbReference>
<dbReference type="Gene3D" id="3.40.190.10">
    <property type="entry name" value="Periplasmic binding protein-like II"/>
    <property type="match status" value="1"/>
</dbReference>
<protein>
    <submittedName>
        <fullName evidence="4">LCP family protein</fullName>
    </submittedName>
</protein>
<dbReference type="EMBL" id="DXET01000035">
    <property type="protein sequence ID" value="HIX80601.1"/>
    <property type="molecule type" value="Genomic_DNA"/>
</dbReference>
<reference evidence="4" key="2">
    <citation type="submission" date="2021-04" db="EMBL/GenBank/DDBJ databases">
        <authorList>
            <person name="Gilroy R."/>
        </authorList>
    </citation>
    <scope>NUCLEOTIDE SEQUENCE</scope>
    <source>
        <strain evidence="4">ChiGjej1B1-14440</strain>
    </source>
</reference>
<dbReference type="Proteomes" id="UP000886724">
    <property type="component" value="Unassembled WGS sequence"/>
</dbReference>
<dbReference type="InterPro" id="IPR004474">
    <property type="entry name" value="LytR_CpsA_psr"/>
</dbReference>
<evidence type="ECO:0000256" key="2">
    <source>
        <dbReference type="SAM" id="Phobius"/>
    </source>
</evidence>
<feature type="transmembrane region" description="Helical" evidence="2">
    <location>
        <begin position="79"/>
        <end position="100"/>
    </location>
</feature>
<dbReference type="Gene3D" id="3.40.630.190">
    <property type="entry name" value="LCP protein"/>
    <property type="match status" value="1"/>
</dbReference>
<dbReference type="AlphaFoldDB" id="A0A9D1XK59"/>
<feature type="domain" description="Cell envelope-related transcriptional attenuator" evidence="3">
    <location>
        <begin position="251"/>
        <end position="390"/>
    </location>
</feature>
<gene>
    <name evidence="4" type="ORF">H9980_01315</name>
</gene>
<proteinExistence type="inferred from homology"/>
<reference evidence="4" key="1">
    <citation type="journal article" date="2021" name="PeerJ">
        <title>Extensive microbial diversity within the chicken gut microbiome revealed by metagenomics and culture.</title>
        <authorList>
            <person name="Gilroy R."/>
            <person name="Ravi A."/>
            <person name="Getino M."/>
            <person name="Pursley I."/>
            <person name="Horton D.L."/>
            <person name="Alikhan N.F."/>
            <person name="Baker D."/>
            <person name="Gharbi K."/>
            <person name="Hall N."/>
            <person name="Watson M."/>
            <person name="Adriaenssens E.M."/>
            <person name="Foster-Nyarko E."/>
            <person name="Jarju S."/>
            <person name="Secka A."/>
            <person name="Antonio M."/>
            <person name="Oren A."/>
            <person name="Chaudhuri R.R."/>
            <person name="La Ragione R."/>
            <person name="Hildebrand F."/>
            <person name="Pallen M.J."/>
        </authorList>
    </citation>
    <scope>NUCLEOTIDE SEQUENCE</scope>
    <source>
        <strain evidence="4">ChiGjej1B1-14440</strain>
    </source>
</reference>
<comment type="caution">
    <text evidence="4">The sequence shown here is derived from an EMBL/GenBank/DDBJ whole genome shotgun (WGS) entry which is preliminary data.</text>
</comment>
<evidence type="ECO:0000259" key="3">
    <source>
        <dbReference type="Pfam" id="PF03816"/>
    </source>
</evidence>
<keyword evidence="2" id="KW-1133">Transmembrane helix</keyword>
<keyword evidence="2" id="KW-0812">Transmembrane</keyword>